<dbReference type="SMART" id="SM00354">
    <property type="entry name" value="HTH_LACI"/>
    <property type="match status" value="1"/>
</dbReference>
<dbReference type="InterPro" id="IPR028082">
    <property type="entry name" value="Peripla_BP_I"/>
</dbReference>
<dbReference type="Gene3D" id="3.40.50.2300">
    <property type="match status" value="2"/>
</dbReference>
<dbReference type="PROSITE" id="PS00356">
    <property type="entry name" value="HTH_LACI_1"/>
    <property type="match status" value="1"/>
</dbReference>
<sequence length="328" mass="35660">MARISDVAKHAGVSVATVSRVLAGQGSVSESARERVLASVKALDYHPDLAARRLRSGKTDTLGLIVSDIRNPYFTDVSRAIEDVAYARGMRVLLCNADEDPAKERFYLDMMRDENVAGVILSPTLQLLSRFRPEDFSFPLVLVDRSNPDTHADAVVLDNPDAAQRLARHLLDRGCRRIAFFYGAASATGSQRLAGYRSALADAGLEPVPVPIRPTTEDARQALLAWLDTQSALPDAIVASSGLILLGLIEGLRERGLRWPDDVIIAGFDDMAWTRITSPALTVIAQPTADIGRSAIELLLARIAEPKQAMRRIVMRGELIVRGSSQPG</sequence>
<dbReference type="Pfam" id="PF13377">
    <property type="entry name" value="Peripla_BP_3"/>
    <property type="match status" value="1"/>
</dbReference>
<keyword evidence="3" id="KW-0804">Transcription</keyword>
<dbReference type="InterPro" id="IPR046335">
    <property type="entry name" value="LacI/GalR-like_sensor"/>
</dbReference>
<keyword evidence="1" id="KW-0805">Transcription regulation</keyword>
<keyword evidence="2 5" id="KW-0238">DNA-binding</keyword>
<dbReference type="SUPFAM" id="SSF47413">
    <property type="entry name" value="lambda repressor-like DNA-binding domains"/>
    <property type="match status" value="1"/>
</dbReference>
<dbReference type="PANTHER" id="PTHR30146">
    <property type="entry name" value="LACI-RELATED TRANSCRIPTIONAL REPRESSOR"/>
    <property type="match status" value="1"/>
</dbReference>
<dbReference type="Pfam" id="PF00356">
    <property type="entry name" value="LacI"/>
    <property type="match status" value="1"/>
</dbReference>
<evidence type="ECO:0000256" key="1">
    <source>
        <dbReference type="ARBA" id="ARBA00023015"/>
    </source>
</evidence>
<dbReference type="Proteomes" id="UP001548590">
    <property type="component" value="Unassembled WGS sequence"/>
</dbReference>
<organism evidence="5 6">
    <name type="scientific">Uliginosibacterium paludis</name>
    <dbReference type="NCBI Taxonomy" id="1615952"/>
    <lineage>
        <taxon>Bacteria</taxon>
        <taxon>Pseudomonadati</taxon>
        <taxon>Pseudomonadota</taxon>
        <taxon>Betaproteobacteria</taxon>
        <taxon>Rhodocyclales</taxon>
        <taxon>Zoogloeaceae</taxon>
        <taxon>Uliginosibacterium</taxon>
    </lineage>
</organism>
<evidence type="ECO:0000259" key="4">
    <source>
        <dbReference type="PROSITE" id="PS50932"/>
    </source>
</evidence>
<dbReference type="Gene3D" id="1.10.260.40">
    <property type="entry name" value="lambda repressor-like DNA-binding domains"/>
    <property type="match status" value="1"/>
</dbReference>
<evidence type="ECO:0000313" key="6">
    <source>
        <dbReference type="Proteomes" id="UP001548590"/>
    </source>
</evidence>
<comment type="caution">
    <text evidence="5">The sequence shown here is derived from an EMBL/GenBank/DDBJ whole genome shotgun (WGS) entry which is preliminary data.</text>
</comment>
<dbReference type="RefSeq" id="WP_345923622.1">
    <property type="nucleotide sequence ID" value="NZ_JBDIVF010000001.1"/>
</dbReference>
<dbReference type="EMBL" id="JBEWLZ010000004">
    <property type="protein sequence ID" value="MET1490122.1"/>
    <property type="molecule type" value="Genomic_DNA"/>
</dbReference>
<name>A0ABV2CQT4_9RHOO</name>
<dbReference type="PANTHER" id="PTHR30146:SF145">
    <property type="entry name" value="RIBOSE OPERON REPRESSOR"/>
    <property type="match status" value="1"/>
</dbReference>
<reference evidence="5 6" key="1">
    <citation type="submission" date="2024-07" db="EMBL/GenBank/DDBJ databases">
        <title>Uliginosibacterium paludis KCTC:42655.</title>
        <authorList>
            <person name="Kim M.K."/>
        </authorList>
    </citation>
    <scope>NUCLEOTIDE SEQUENCE [LARGE SCALE GENOMIC DNA]</scope>
    <source>
        <strain evidence="5 6">KCTC 42655</strain>
    </source>
</reference>
<dbReference type="InterPro" id="IPR010982">
    <property type="entry name" value="Lambda_DNA-bd_dom_sf"/>
</dbReference>
<proteinExistence type="predicted"/>
<evidence type="ECO:0000313" key="5">
    <source>
        <dbReference type="EMBL" id="MET1490122.1"/>
    </source>
</evidence>
<dbReference type="PROSITE" id="PS50932">
    <property type="entry name" value="HTH_LACI_2"/>
    <property type="match status" value="1"/>
</dbReference>
<accession>A0ABV2CQT4</accession>
<evidence type="ECO:0000256" key="2">
    <source>
        <dbReference type="ARBA" id="ARBA00023125"/>
    </source>
</evidence>
<evidence type="ECO:0000256" key="3">
    <source>
        <dbReference type="ARBA" id="ARBA00023163"/>
    </source>
</evidence>
<dbReference type="CDD" id="cd01392">
    <property type="entry name" value="HTH_LacI"/>
    <property type="match status" value="1"/>
</dbReference>
<protein>
    <submittedName>
        <fullName evidence="5">LacI family DNA-binding transcriptional regulator</fullName>
    </submittedName>
</protein>
<dbReference type="SUPFAM" id="SSF53822">
    <property type="entry name" value="Periplasmic binding protein-like I"/>
    <property type="match status" value="1"/>
</dbReference>
<dbReference type="InterPro" id="IPR000843">
    <property type="entry name" value="HTH_LacI"/>
</dbReference>
<gene>
    <name evidence="5" type="ORF">ABVT11_09810</name>
</gene>
<feature type="domain" description="HTH lacI-type" evidence="4">
    <location>
        <begin position="2"/>
        <end position="56"/>
    </location>
</feature>
<keyword evidence="6" id="KW-1185">Reference proteome</keyword>
<dbReference type="GO" id="GO:0003677">
    <property type="term" value="F:DNA binding"/>
    <property type="evidence" value="ECO:0007669"/>
    <property type="project" value="UniProtKB-KW"/>
</dbReference>